<dbReference type="InterPro" id="IPR052159">
    <property type="entry name" value="Competence_DNA_uptake"/>
</dbReference>
<dbReference type="InterPro" id="IPR036866">
    <property type="entry name" value="RibonucZ/Hydroxyglut_hydro"/>
</dbReference>
<protein>
    <recommendedName>
        <fullName evidence="1">Metallo-beta-lactamase domain-containing protein</fullName>
    </recommendedName>
</protein>
<evidence type="ECO:0000259" key="1">
    <source>
        <dbReference type="Pfam" id="PF00753"/>
    </source>
</evidence>
<dbReference type="EMBL" id="AP027147">
    <property type="protein sequence ID" value="BDV36719.1"/>
    <property type="molecule type" value="Genomic_DNA"/>
</dbReference>
<name>A0ABM8EF85_9HYPH</name>
<keyword evidence="2" id="KW-0614">Plasmid</keyword>
<dbReference type="Gene3D" id="3.60.15.10">
    <property type="entry name" value="Ribonuclease Z/Hydroxyacylglutathione hydrolase-like"/>
    <property type="match status" value="1"/>
</dbReference>
<dbReference type="Proteomes" id="UP001317629">
    <property type="component" value="Plasmid pSS37A-Re-5"/>
</dbReference>
<geneLocation type="plasmid" evidence="2 3">
    <name>pSS37A-Re-5</name>
</geneLocation>
<keyword evidence="3" id="KW-1185">Reference proteome</keyword>
<reference evidence="2 3" key="1">
    <citation type="journal article" date="2023" name="Int. J. Syst. Evol. Microbiol.">
        <title>Methylocystis iwaonis sp. nov., a type II methane-oxidizing bacterium from surface soil of a rice paddy field in Japan, and emended description of the genus Methylocystis (ex Whittenbury et al. 1970) Bowman et al. 1993.</title>
        <authorList>
            <person name="Kaise H."/>
            <person name="Sawadogo J.B."/>
            <person name="Alam M.S."/>
            <person name="Ueno C."/>
            <person name="Dianou D."/>
            <person name="Shinjo R."/>
            <person name="Asakawa S."/>
        </authorList>
    </citation>
    <scope>NUCLEOTIDE SEQUENCE [LARGE SCALE GENOMIC DNA]</scope>
    <source>
        <strain evidence="2 3">SS37A-Re</strain>
    </source>
</reference>
<sequence>MTLRIVVHDVGHGQAIHAFTPDGNVIVIDLGCSADFSPLGWLKGQTKTIDSLVITHPHGDHIDEMLLLKKHGFAVRQLWRPNWLDKKTVYEQNQSTYQGKLDAYFEMSDRYNGAIAPEELVGNPEATGGVSIRKFASRDCGQSNINNHSGVVVFTYHGITVVIPGDNEPASWKALLKQPDFAKVLSEMDVFMASHHGRESGYCADIFDNKPNLCIVSDGSVKDTDAAGRYSYHAKGWSVSKRKDQTRSERFCVTTRSDGHIELQIGRNPNGNRFLAASVA</sequence>
<proteinExistence type="predicted"/>
<feature type="domain" description="Metallo-beta-lactamase" evidence="1">
    <location>
        <begin position="21"/>
        <end position="74"/>
    </location>
</feature>
<evidence type="ECO:0000313" key="2">
    <source>
        <dbReference type="EMBL" id="BDV36719.1"/>
    </source>
</evidence>
<dbReference type="InterPro" id="IPR001279">
    <property type="entry name" value="Metallo-B-lactamas"/>
</dbReference>
<dbReference type="Pfam" id="PF00753">
    <property type="entry name" value="Lactamase_B"/>
    <property type="match status" value="1"/>
</dbReference>
<dbReference type="PANTHER" id="PTHR30619:SF1">
    <property type="entry name" value="RECOMBINATION PROTEIN 2"/>
    <property type="match status" value="1"/>
</dbReference>
<evidence type="ECO:0000313" key="3">
    <source>
        <dbReference type="Proteomes" id="UP001317629"/>
    </source>
</evidence>
<gene>
    <name evidence="2" type="ORF">SS37A_42490</name>
</gene>
<organism evidence="2 3">
    <name type="scientific">Methylocystis iwaonis</name>
    <dbReference type="NCBI Taxonomy" id="2885079"/>
    <lineage>
        <taxon>Bacteria</taxon>
        <taxon>Pseudomonadati</taxon>
        <taxon>Pseudomonadota</taxon>
        <taxon>Alphaproteobacteria</taxon>
        <taxon>Hyphomicrobiales</taxon>
        <taxon>Methylocystaceae</taxon>
        <taxon>Methylocystis</taxon>
    </lineage>
</organism>
<dbReference type="SUPFAM" id="SSF56281">
    <property type="entry name" value="Metallo-hydrolase/oxidoreductase"/>
    <property type="match status" value="1"/>
</dbReference>
<dbReference type="PANTHER" id="PTHR30619">
    <property type="entry name" value="DNA INTERNALIZATION/COMPETENCE PROTEIN COMEC/REC2"/>
    <property type="match status" value="1"/>
</dbReference>
<accession>A0ABM8EF85</accession>